<dbReference type="GO" id="GO:0005886">
    <property type="term" value="C:plasma membrane"/>
    <property type="evidence" value="ECO:0007669"/>
    <property type="project" value="UniProtKB-SubCell"/>
</dbReference>
<dbReference type="InterPro" id="IPR045042">
    <property type="entry name" value="YnaI-like"/>
</dbReference>
<evidence type="ECO:0000256" key="2">
    <source>
        <dbReference type="ARBA" id="ARBA00008017"/>
    </source>
</evidence>
<dbReference type="EMBL" id="FNKD01000004">
    <property type="protein sequence ID" value="SDR01752.1"/>
    <property type="molecule type" value="Genomic_DNA"/>
</dbReference>
<dbReference type="Pfam" id="PF00924">
    <property type="entry name" value="MS_channel_2nd"/>
    <property type="match status" value="1"/>
</dbReference>
<evidence type="ECO:0000256" key="5">
    <source>
        <dbReference type="ARBA" id="ARBA00022989"/>
    </source>
</evidence>
<dbReference type="Pfam" id="PF21088">
    <property type="entry name" value="MS_channel_1st"/>
    <property type="match status" value="1"/>
</dbReference>
<dbReference type="PANTHER" id="PTHR43634:SF2">
    <property type="entry name" value="LOW CONDUCTANCE MECHANOSENSITIVE CHANNEL YNAI"/>
    <property type="match status" value="1"/>
</dbReference>
<evidence type="ECO:0000313" key="11">
    <source>
        <dbReference type="Proteomes" id="UP000199444"/>
    </source>
</evidence>
<dbReference type="AlphaFoldDB" id="A0A1H1FL55"/>
<dbReference type="InterPro" id="IPR011014">
    <property type="entry name" value="MscS_channel_TM-2"/>
</dbReference>
<evidence type="ECO:0000256" key="6">
    <source>
        <dbReference type="ARBA" id="ARBA00023136"/>
    </source>
</evidence>
<keyword evidence="3" id="KW-1003">Cell membrane</keyword>
<dbReference type="InterPro" id="IPR006685">
    <property type="entry name" value="MscS_channel_2nd"/>
</dbReference>
<dbReference type="InterPro" id="IPR023408">
    <property type="entry name" value="MscS_beta-dom_sf"/>
</dbReference>
<evidence type="ECO:0000256" key="1">
    <source>
        <dbReference type="ARBA" id="ARBA00004651"/>
    </source>
</evidence>
<dbReference type="RefSeq" id="WP_092494027.1">
    <property type="nucleotide sequence ID" value="NZ_FNKD01000004.1"/>
</dbReference>
<dbReference type="Pfam" id="PF21082">
    <property type="entry name" value="MS_channel_3rd"/>
    <property type="match status" value="1"/>
</dbReference>
<evidence type="ECO:0000259" key="8">
    <source>
        <dbReference type="Pfam" id="PF21082"/>
    </source>
</evidence>
<comment type="subcellular location">
    <subcellularLocation>
        <location evidence="1">Cell membrane</location>
        <topology evidence="1">Multi-pass membrane protein</topology>
    </subcellularLocation>
</comment>
<keyword evidence="5" id="KW-1133">Transmembrane helix</keyword>
<keyword evidence="11" id="KW-1185">Reference proteome</keyword>
<keyword evidence="6" id="KW-0472">Membrane</keyword>
<dbReference type="InterPro" id="IPR011066">
    <property type="entry name" value="MscS_channel_C_sf"/>
</dbReference>
<evidence type="ECO:0000259" key="7">
    <source>
        <dbReference type="Pfam" id="PF00924"/>
    </source>
</evidence>
<dbReference type="Proteomes" id="UP000199444">
    <property type="component" value="Unassembled WGS sequence"/>
</dbReference>
<dbReference type="Gene3D" id="2.30.30.60">
    <property type="match status" value="1"/>
</dbReference>
<protein>
    <submittedName>
        <fullName evidence="10">MscS family membrane protein</fullName>
    </submittedName>
</protein>
<dbReference type="SUPFAM" id="SSF82861">
    <property type="entry name" value="Mechanosensitive channel protein MscS (YggB), transmembrane region"/>
    <property type="match status" value="1"/>
</dbReference>
<dbReference type="InterPro" id="IPR049142">
    <property type="entry name" value="MS_channel_1st"/>
</dbReference>
<evidence type="ECO:0000256" key="3">
    <source>
        <dbReference type="ARBA" id="ARBA00022475"/>
    </source>
</evidence>
<comment type="similarity">
    <text evidence="2">Belongs to the MscS (TC 1.A.23) family.</text>
</comment>
<dbReference type="SUPFAM" id="SSF82689">
    <property type="entry name" value="Mechanosensitive channel protein MscS (YggB), C-terminal domain"/>
    <property type="match status" value="1"/>
</dbReference>
<dbReference type="InterPro" id="IPR010920">
    <property type="entry name" value="LSM_dom_sf"/>
</dbReference>
<keyword evidence="4" id="KW-0812">Transmembrane</keyword>
<organism evidence="10 11">
    <name type="scientific">Virgibacillus salinus</name>
    <dbReference type="NCBI Taxonomy" id="553311"/>
    <lineage>
        <taxon>Bacteria</taxon>
        <taxon>Bacillati</taxon>
        <taxon>Bacillota</taxon>
        <taxon>Bacilli</taxon>
        <taxon>Bacillales</taxon>
        <taxon>Bacillaceae</taxon>
        <taxon>Virgibacillus</taxon>
    </lineage>
</organism>
<dbReference type="GO" id="GO:0055085">
    <property type="term" value="P:transmembrane transport"/>
    <property type="evidence" value="ECO:0007669"/>
    <property type="project" value="InterPro"/>
</dbReference>
<proteinExistence type="inferred from homology"/>
<name>A0A1H1FL55_9BACI</name>
<gene>
    <name evidence="10" type="ORF">SAMN05216231_3282</name>
</gene>
<dbReference type="PANTHER" id="PTHR43634">
    <property type="entry name" value="OW CONDUCTANCE MECHANOSENSITIVE CHANNEL"/>
    <property type="match status" value="1"/>
</dbReference>
<accession>A0A1H1FL55</accession>
<feature type="domain" description="Mechanosensitive ion channel MscS" evidence="7">
    <location>
        <begin position="181"/>
        <end position="247"/>
    </location>
</feature>
<evidence type="ECO:0000313" key="10">
    <source>
        <dbReference type="EMBL" id="SDR01752.1"/>
    </source>
</evidence>
<evidence type="ECO:0000259" key="9">
    <source>
        <dbReference type="Pfam" id="PF21088"/>
    </source>
</evidence>
<dbReference type="Gene3D" id="1.10.287.1260">
    <property type="match status" value="1"/>
</dbReference>
<dbReference type="SUPFAM" id="SSF50182">
    <property type="entry name" value="Sm-like ribonucleoproteins"/>
    <property type="match status" value="1"/>
</dbReference>
<feature type="domain" description="Mechanosensitive ion channel transmembrane helices 2/3" evidence="9">
    <location>
        <begin position="139"/>
        <end position="180"/>
    </location>
</feature>
<feature type="domain" description="Mechanosensitive ion channel MscS C-terminal" evidence="8">
    <location>
        <begin position="259"/>
        <end position="340"/>
    </location>
</feature>
<evidence type="ECO:0000256" key="4">
    <source>
        <dbReference type="ARBA" id="ARBA00022692"/>
    </source>
</evidence>
<dbReference type="InterPro" id="IPR049278">
    <property type="entry name" value="MS_channel_C"/>
</dbReference>
<dbReference type="Gene3D" id="3.30.70.100">
    <property type="match status" value="1"/>
</dbReference>
<sequence>MTWSWELFFSYEVVEDIAISIGIILLFLIFRKIFAKYVFKLLLKLSKKAPNDFFSYIFIAFEKPVRWLFIIIGIYVAVDYFPYLEQANPLFQNIIRSFVIFMVSWGLYNLSASSSLLFFKIEERFDIDIDDILIPFLSKALRFIIVAISISVIAQEFGYNVSGFVAGLGLGGLAFALAAKDAISNLFGGIVIITEKPFTIGHWIKTDSVEGVVEDITFRSTLVRTFADALVTVPNATLANESITNWSQMNKRQIMFYLRVTYDNPREKIETVVNQIEDLLKKHSEIHQETIFVSLDQYKEYGLDILLYFFTKTTDWGNYLNVREELNFKILEILENEGVTIAIPSRRLYMDSESDGQIPARQESE</sequence>
<reference evidence="10 11" key="1">
    <citation type="submission" date="2016-10" db="EMBL/GenBank/DDBJ databases">
        <authorList>
            <person name="de Groot N.N."/>
        </authorList>
    </citation>
    <scope>NUCLEOTIDE SEQUENCE [LARGE SCALE GENOMIC DNA]</scope>
    <source>
        <strain evidence="10 11">CGMCC 1.10449</strain>
    </source>
</reference>